<accession>A0A9P0J0B9</accession>
<evidence type="ECO:0000313" key="2">
    <source>
        <dbReference type="EMBL" id="CAH1724191.1"/>
    </source>
</evidence>
<dbReference type="PANTHER" id="PTHR23274">
    <property type="entry name" value="DNA HELICASE-RELATED"/>
    <property type="match status" value="1"/>
</dbReference>
<name>A0A9P0J0B9_APHGO</name>
<evidence type="ECO:0000256" key="1">
    <source>
        <dbReference type="SAM" id="Coils"/>
    </source>
</evidence>
<sequence length="181" mass="20356">MLGKNKKLQKTEERAFTRLEAVEKRRKRAYGEIEQARRTVDSKIICSTSSDSDSDTGENISNKSKELRLQVKALHKNVIDVIVITGSARGDIVLIPRIPMIPTDYPFELKRIQFPLEVCFAMTINKSQGQSLSMTGIDLRVECFSHGQFYITCSRVSSASSLVILAPKGSTKNTVYKELLR</sequence>
<proteinExistence type="predicted"/>
<gene>
    <name evidence="2" type="ORF">APHIGO_LOCUS5535</name>
</gene>
<dbReference type="GO" id="GO:0006260">
    <property type="term" value="P:DNA replication"/>
    <property type="evidence" value="ECO:0007669"/>
    <property type="project" value="TreeGrafter"/>
</dbReference>
<dbReference type="Proteomes" id="UP001154329">
    <property type="component" value="Chromosome 2"/>
</dbReference>
<dbReference type="SUPFAM" id="SSF52540">
    <property type="entry name" value="P-loop containing nucleoside triphosphate hydrolases"/>
    <property type="match status" value="1"/>
</dbReference>
<dbReference type="AlphaFoldDB" id="A0A9P0J0B9"/>
<feature type="coiled-coil region" evidence="1">
    <location>
        <begin position="5"/>
        <end position="39"/>
    </location>
</feature>
<reference evidence="2" key="2">
    <citation type="submission" date="2022-10" db="EMBL/GenBank/DDBJ databases">
        <authorList>
            <consortium name="ENA_rothamsted_submissions"/>
            <consortium name="culmorum"/>
            <person name="King R."/>
        </authorList>
    </citation>
    <scope>NUCLEOTIDE SEQUENCE</scope>
</reference>
<organism evidence="2 3">
    <name type="scientific">Aphis gossypii</name>
    <name type="common">Cotton aphid</name>
    <dbReference type="NCBI Taxonomy" id="80765"/>
    <lineage>
        <taxon>Eukaryota</taxon>
        <taxon>Metazoa</taxon>
        <taxon>Ecdysozoa</taxon>
        <taxon>Arthropoda</taxon>
        <taxon>Hexapoda</taxon>
        <taxon>Insecta</taxon>
        <taxon>Pterygota</taxon>
        <taxon>Neoptera</taxon>
        <taxon>Paraneoptera</taxon>
        <taxon>Hemiptera</taxon>
        <taxon>Sternorrhyncha</taxon>
        <taxon>Aphidomorpha</taxon>
        <taxon>Aphidoidea</taxon>
        <taxon>Aphididae</taxon>
        <taxon>Aphidini</taxon>
        <taxon>Aphis</taxon>
        <taxon>Aphis</taxon>
    </lineage>
</organism>
<dbReference type="InterPro" id="IPR027417">
    <property type="entry name" value="P-loop_NTPase"/>
</dbReference>
<keyword evidence="1" id="KW-0175">Coiled coil</keyword>
<evidence type="ECO:0000313" key="3">
    <source>
        <dbReference type="Proteomes" id="UP001154329"/>
    </source>
</evidence>
<dbReference type="EMBL" id="OU899035">
    <property type="protein sequence ID" value="CAH1724191.1"/>
    <property type="molecule type" value="Genomic_DNA"/>
</dbReference>
<keyword evidence="3" id="KW-1185">Reference proteome</keyword>
<dbReference type="GO" id="GO:0005657">
    <property type="term" value="C:replication fork"/>
    <property type="evidence" value="ECO:0007669"/>
    <property type="project" value="TreeGrafter"/>
</dbReference>
<protein>
    <recommendedName>
        <fullName evidence="4">ATP-dependent DNA helicase</fullName>
    </recommendedName>
</protein>
<dbReference type="PANTHER" id="PTHR23274:SF33">
    <property type="entry name" value="ANIMAL RPA1 DOMAIN PROTEIN"/>
    <property type="match status" value="1"/>
</dbReference>
<evidence type="ECO:0008006" key="4">
    <source>
        <dbReference type="Google" id="ProtNLM"/>
    </source>
</evidence>
<reference evidence="2" key="1">
    <citation type="submission" date="2022-02" db="EMBL/GenBank/DDBJ databases">
        <authorList>
            <person name="King R."/>
        </authorList>
    </citation>
    <scope>NUCLEOTIDE SEQUENCE</scope>
</reference>